<evidence type="ECO:0000313" key="2">
    <source>
        <dbReference type="EMBL" id="RNB54197.1"/>
    </source>
</evidence>
<dbReference type="EMBL" id="RHHN01000042">
    <property type="protein sequence ID" value="RNB54197.1"/>
    <property type="molecule type" value="Genomic_DNA"/>
</dbReference>
<reference evidence="2 3" key="1">
    <citation type="submission" date="2018-10" db="EMBL/GenBank/DDBJ databases">
        <title>Phylogenomics of Brevibacillus.</title>
        <authorList>
            <person name="Dunlap C."/>
        </authorList>
    </citation>
    <scope>NUCLEOTIDE SEQUENCE [LARGE SCALE GENOMIC DNA]</scope>
    <source>
        <strain evidence="2 3">NRRL NRS 1219</strain>
    </source>
</reference>
<comment type="caution">
    <text evidence="2">The sequence shown here is derived from an EMBL/GenBank/DDBJ whole genome shotgun (WGS) entry which is preliminary data.</text>
</comment>
<sequence>MNNAISTICEELGEGMKRTQLFVDLKMNRKTGPFSDLLREMIQTFQEDGYAEVEVSQEVKIDNNEYLIIFNAMANEHNE</sequence>
<protein>
    <submittedName>
        <fullName evidence="2">Uncharacterized protein</fullName>
    </submittedName>
</protein>
<keyword evidence="4" id="KW-1185">Reference proteome</keyword>
<dbReference type="RefSeq" id="WP_007784622.1">
    <property type="nucleotide sequence ID" value="NZ_BJOD01000011.1"/>
</dbReference>
<dbReference type="EMBL" id="BJOD01000011">
    <property type="protein sequence ID" value="GED25269.1"/>
    <property type="molecule type" value="Genomic_DNA"/>
</dbReference>
<reference evidence="1 4" key="2">
    <citation type="submission" date="2019-06" db="EMBL/GenBank/DDBJ databases">
        <title>Whole genome shotgun sequence of Brevibacillus agri NBRC 15538.</title>
        <authorList>
            <person name="Hosoyama A."/>
            <person name="Uohara A."/>
            <person name="Ohji S."/>
            <person name="Ichikawa N."/>
        </authorList>
    </citation>
    <scope>NUCLEOTIDE SEQUENCE [LARGE SCALE GENOMIC DNA]</scope>
    <source>
        <strain evidence="1 4">NBRC 15538</strain>
    </source>
</reference>
<evidence type="ECO:0000313" key="1">
    <source>
        <dbReference type="EMBL" id="GED25269.1"/>
    </source>
</evidence>
<proteinExistence type="predicted"/>
<evidence type="ECO:0000313" key="4">
    <source>
        <dbReference type="Proteomes" id="UP000317180"/>
    </source>
</evidence>
<gene>
    <name evidence="1" type="ORF">BAG01nite_13710</name>
    <name evidence="2" type="ORF">EB820_14920</name>
</gene>
<dbReference type="Proteomes" id="UP000317180">
    <property type="component" value="Unassembled WGS sequence"/>
</dbReference>
<organism evidence="2 3">
    <name type="scientific">Brevibacillus agri</name>
    <dbReference type="NCBI Taxonomy" id="51101"/>
    <lineage>
        <taxon>Bacteria</taxon>
        <taxon>Bacillati</taxon>
        <taxon>Bacillota</taxon>
        <taxon>Bacilli</taxon>
        <taxon>Bacillales</taxon>
        <taxon>Paenibacillaceae</taxon>
        <taxon>Brevibacillus</taxon>
    </lineage>
</organism>
<accession>A0A3M8AU68</accession>
<dbReference type="AlphaFoldDB" id="A0A3M8AU68"/>
<dbReference type="GeneID" id="82810738"/>
<evidence type="ECO:0000313" key="3">
    <source>
        <dbReference type="Proteomes" id="UP000276178"/>
    </source>
</evidence>
<name>A0A3M8AU68_9BACL</name>
<dbReference type="Proteomes" id="UP000276178">
    <property type="component" value="Unassembled WGS sequence"/>
</dbReference>